<dbReference type="PATRIC" id="fig|1310630.3.peg.3317"/>
<evidence type="ECO:0000313" key="5">
    <source>
        <dbReference type="Proteomes" id="UP000020735"/>
    </source>
</evidence>
<accession>A0A009RYA8</accession>
<dbReference type="AlphaFoldDB" id="A0A009RYA8"/>
<dbReference type="EMBL" id="JEXJ01000087">
    <property type="protein sequence ID" value="EXC46333.1"/>
    <property type="molecule type" value="Genomic_DNA"/>
</dbReference>
<dbReference type="Proteomes" id="UP000020735">
    <property type="component" value="Unassembled WGS sequence"/>
</dbReference>
<dbReference type="EMBL" id="JEXJ01000091">
    <property type="protein sequence ID" value="EXC46172.1"/>
    <property type="molecule type" value="Genomic_DNA"/>
</dbReference>
<feature type="region of interest" description="Disordered" evidence="1">
    <location>
        <begin position="1"/>
        <end position="20"/>
    </location>
</feature>
<organism evidence="2 5">
    <name type="scientific">Acinetobacter baumannii 99063</name>
    <dbReference type="NCBI Taxonomy" id="1310630"/>
    <lineage>
        <taxon>Bacteria</taxon>
        <taxon>Pseudomonadati</taxon>
        <taxon>Pseudomonadota</taxon>
        <taxon>Gammaproteobacteria</taxon>
        <taxon>Moraxellales</taxon>
        <taxon>Moraxellaceae</taxon>
        <taxon>Acinetobacter</taxon>
        <taxon>Acinetobacter calcoaceticus/baumannii complex</taxon>
    </lineage>
</organism>
<evidence type="ECO:0000313" key="2">
    <source>
        <dbReference type="EMBL" id="EXC46172.1"/>
    </source>
</evidence>
<evidence type="ECO:0000256" key="1">
    <source>
        <dbReference type="SAM" id="MobiDB-lite"/>
    </source>
</evidence>
<evidence type="ECO:0000313" key="3">
    <source>
        <dbReference type="EMBL" id="EXC46333.1"/>
    </source>
</evidence>
<comment type="caution">
    <text evidence="2">The sequence shown here is derived from an EMBL/GenBank/DDBJ whole genome shotgun (WGS) entry which is preliminary data.</text>
</comment>
<proteinExistence type="predicted"/>
<gene>
    <name evidence="4" type="ORF">J529_3408</name>
    <name evidence="3" type="ORF">J529_3453</name>
    <name evidence="2" type="ORF">J529_3516</name>
</gene>
<dbReference type="AntiFam" id="ANF00122">
    <property type="entry name" value="Shadow ORF (opposite clpB)"/>
</dbReference>
<evidence type="ECO:0000313" key="4">
    <source>
        <dbReference type="EMBL" id="EXC46487.1"/>
    </source>
</evidence>
<name>A0A009RYA8_ACIBA</name>
<evidence type="ECO:0008006" key="6">
    <source>
        <dbReference type="Google" id="ProtNLM"/>
    </source>
</evidence>
<dbReference type="EMBL" id="JEXJ01000084">
    <property type="protein sequence ID" value="EXC46487.1"/>
    <property type="molecule type" value="Genomic_DNA"/>
</dbReference>
<sequence>MALMLSSTRRLSRKVSGTSPATMRCASPSTMAVLPTPGSPISTGLFFLRRASTSMVVSISCARPITGSSLPSCAILVRSREYLSSSGVLVGVSARPSSAPLPTTLLTCWRSACGVRP</sequence>
<reference evidence="2 5" key="1">
    <citation type="submission" date="2014-02" db="EMBL/GenBank/DDBJ databases">
        <title>Comparative genomics and transcriptomics to identify genetic mechanisms underlying the emergence of carbapenem resistant Acinetobacter baumannii (CRAb).</title>
        <authorList>
            <person name="Harris A.D."/>
            <person name="Johnson K.J."/>
            <person name="George J."/>
            <person name="Shefchek K."/>
            <person name="Daugherty S.C."/>
            <person name="Parankush S."/>
            <person name="Sadzewicz L."/>
            <person name="Tallon L."/>
            <person name="Sengamalay N."/>
            <person name="Hazen T.H."/>
            <person name="Rasko D.A."/>
        </authorList>
    </citation>
    <scope>NUCLEOTIDE SEQUENCE [LARGE SCALE GENOMIC DNA]</scope>
    <source>
        <strain evidence="2 5">99063</strain>
    </source>
</reference>
<protein>
    <recommendedName>
        <fullName evidence="6">ATP-binding subunits of Clp protease ClpB domain protein</fullName>
    </recommendedName>
</protein>